<dbReference type="EMBL" id="AP007255">
    <property type="protein sequence ID" value="BAE52558.1"/>
    <property type="molecule type" value="Genomic_DNA"/>
</dbReference>
<feature type="region of interest" description="Disordered" evidence="1">
    <location>
        <begin position="46"/>
        <end position="72"/>
    </location>
</feature>
<evidence type="ECO:0000313" key="2">
    <source>
        <dbReference type="EMBL" id="BAE52558.1"/>
    </source>
</evidence>
<keyword evidence="3" id="KW-1185">Reference proteome</keyword>
<dbReference type="KEGG" id="mag:amb3754"/>
<dbReference type="AlphaFoldDB" id="Q2W0R7"/>
<dbReference type="STRING" id="342108.amb3754"/>
<accession>Q2W0R7</accession>
<evidence type="ECO:0000313" key="3">
    <source>
        <dbReference type="Proteomes" id="UP000007058"/>
    </source>
</evidence>
<name>Q2W0R7_PARM1</name>
<gene>
    <name evidence="2" type="ordered locus">amb3754</name>
</gene>
<protein>
    <submittedName>
        <fullName evidence="2">Uncharacterized protein</fullName>
    </submittedName>
</protein>
<organism evidence="2 3">
    <name type="scientific">Paramagnetospirillum magneticum (strain ATCC 700264 / AMB-1)</name>
    <name type="common">Magnetospirillum magneticum</name>
    <dbReference type="NCBI Taxonomy" id="342108"/>
    <lineage>
        <taxon>Bacteria</taxon>
        <taxon>Pseudomonadati</taxon>
        <taxon>Pseudomonadota</taxon>
        <taxon>Alphaproteobacteria</taxon>
        <taxon>Rhodospirillales</taxon>
        <taxon>Magnetospirillaceae</taxon>
        <taxon>Paramagnetospirillum</taxon>
    </lineage>
</organism>
<feature type="compositionally biased region" description="Basic and acidic residues" evidence="1">
    <location>
        <begin position="46"/>
        <end position="57"/>
    </location>
</feature>
<dbReference type="HOGENOM" id="CLU_2717605_0_0_5"/>
<evidence type="ECO:0000256" key="1">
    <source>
        <dbReference type="SAM" id="MobiDB-lite"/>
    </source>
</evidence>
<proteinExistence type="predicted"/>
<reference evidence="2 3" key="1">
    <citation type="journal article" date="2005" name="DNA Res.">
        <title>Complete genome sequence of the facultative anaerobic magnetotactic bacterium Magnetospirillum sp. strain AMB-1.</title>
        <authorList>
            <person name="Matsunaga T."/>
            <person name="Okamura Y."/>
            <person name="Fukuda Y."/>
            <person name="Wahyudi A.T."/>
            <person name="Murase Y."/>
            <person name="Takeyama H."/>
        </authorList>
    </citation>
    <scope>NUCLEOTIDE SEQUENCE [LARGE SCALE GENOMIC DNA]</scope>
    <source>
        <strain evidence="3">ATCC 700264 / AMB-1</strain>
    </source>
</reference>
<sequence>MLAIAAVWGYTQIKEMAREAAEKKATEIAGEKAEAVATRVAEATVREVRRSESEHGDAFAQAEAGEENGTSS</sequence>
<dbReference type="Proteomes" id="UP000007058">
    <property type="component" value="Chromosome"/>
</dbReference>